<evidence type="ECO:0000256" key="4">
    <source>
        <dbReference type="PIRSR" id="PIRSR036894-2"/>
    </source>
</evidence>
<sequence length="282" mass="29621">MAATKLNPKAVAKPWGRRDLAPWSALRGTAIGELIYDGGAEAPLLLKTLFTAERLSVQVHPDDATAQAMGLPRGKDEAWIILAAEPGATIALGLRTAVSRDELAAAACDGSIEALLDWRPVQAGDVFFSPAGTIHAIGAGLTLVEVQQNLDLTYRLFDYGRDRSLHVGDGVAAAQPGPWHWQHVSRSLGEGRRSLVEGPSFVIERVATNGRATLNPPAGRATWLAIIGGAGRIDGAPCRAGEVWLAETGTDIEFDGDGDVLLAYPGAGIAPGLWAAARRQAA</sequence>
<feature type="binding site" evidence="3">
    <location>
        <position position="60"/>
    </location>
    <ligand>
        <name>Zn(2+)</name>
        <dbReference type="ChEBI" id="CHEBI:29105"/>
    </ligand>
</feature>
<dbReference type="SUPFAM" id="SSF51182">
    <property type="entry name" value="RmlC-like cupins"/>
    <property type="match status" value="1"/>
</dbReference>
<gene>
    <name evidence="5" type="ORF">FMM06_08205</name>
</gene>
<keyword evidence="5" id="KW-0413">Isomerase</keyword>
<dbReference type="Gene3D" id="2.60.120.10">
    <property type="entry name" value="Jelly Rolls"/>
    <property type="match status" value="1"/>
</dbReference>
<dbReference type="InterPro" id="IPR014710">
    <property type="entry name" value="RmlC-like_jellyroll"/>
</dbReference>
<comment type="caution">
    <text evidence="5">The sequence shown here is derived from an EMBL/GenBank/DDBJ whole genome shotgun (WGS) entry which is preliminary data.</text>
</comment>
<dbReference type="InterPro" id="IPR051804">
    <property type="entry name" value="Carb_Metab_Reg_Kinase/Isom"/>
</dbReference>
<evidence type="ECO:0000256" key="3">
    <source>
        <dbReference type="PIRSR" id="PIRSR036894-1"/>
    </source>
</evidence>
<feature type="binding site" evidence="3">
    <location>
        <position position="135"/>
    </location>
    <ligand>
        <name>Zn(2+)</name>
        <dbReference type="ChEBI" id="CHEBI:29105"/>
    </ligand>
</feature>
<dbReference type="AlphaFoldDB" id="A0A552UIR0"/>
<dbReference type="CDD" id="cd07010">
    <property type="entry name" value="cupin_PMI_type_I_N_bac"/>
    <property type="match status" value="1"/>
</dbReference>
<keyword evidence="1 3" id="KW-0479">Metal-binding</keyword>
<dbReference type="PANTHER" id="PTHR42742">
    <property type="entry name" value="TRANSCRIPTIONAL REPRESSOR MPRA"/>
    <property type="match status" value="1"/>
</dbReference>
<reference evidence="5 6" key="1">
    <citation type="submission" date="2019-07" db="EMBL/GenBank/DDBJ databases">
        <title>Novel species isolated from glacier.</title>
        <authorList>
            <person name="Liu Q."/>
            <person name="Xin Y.-H."/>
        </authorList>
    </citation>
    <scope>NUCLEOTIDE SEQUENCE [LARGE SCALE GENOMIC DNA]</scope>
    <source>
        <strain evidence="5 6">LB1R16</strain>
    </source>
</reference>
<dbReference type="InterPro" id="IPR011051">
    <property type="entry name" value="RmlC_Cupin_sf"/>
</dbReference>
<evidence type="ECO:0000313" key="6">
    <source>
        <dbReference type="Proteomes" id="UP000317894"/>
    </source>
</evidence>
<evidence type="ECO:0000256" key="1">
    <source>
        <dbReference type="ARBA" id="ARBA00022723"/>
    </source>
</evidence>
<dbReference type="GO" id="GO:0046872">
    <property type="term" value="F:metal ion binding"/>
    <property type="evidence" value="ECO:0007669"/>
    <property type="project" value="UniProtKB-KW"/>
</dbReference>
<dbReference type="OrthoDB" id="9808275at2"/>
<dbReference type="PANTHER" id="PTHR42742:SF3">
    <property type="entry name" value="FRUCTOKINASE"/>
    <property type="match status" value="1"/>
</dbReference>
<dbReference type="Proteomes" id="UP000317894">
    <property type="component" value="Unassembled WGS sequence"/>
</dbReference>
<dbReference type="RefSeq" id="WP_144236774.1">
    <property type="nucleotide sequence ID" value="NZ_VJWA01000001.1"/>
</dbReference>
<keyword evidence="6" id="KW-1185">Reference proteome</keyword>
<evidence type="ECO:0000313" key="5">
    <source>
        <dbReference type="EMBL" id="TRW18080.1"/>
    </source>
</evidence>
<proteinExistence type="predicted"/>
<dbReference type="EMBL" id="VJWA01000001">
    <property type="protein sequence ID" value="TRW18080.1"/>
    <property type="molecule type" value="Genomic_DNA"/>
</dbReference>
<name>A0A552UIR0_9SPHN</name>
<dbReference type="GO" id="GO:0004476">
    <property type="term" value="F:mannose-6-phosphate isomerase activity"/>
    <property type="evidence" value="ECO:0007669"/>
    <property type="project" value="InterPro"/>
</dbReference>
<feature type="active site" evidence="4">
    <location>
        <position position="155"/>
    </location>
</feature>
<feature type="binding site" evidence="3">
    <location>
        <position position="77"/>
    </location>
    <ligand>
        <name>Zn(2+)</name>
        <dbReference type="ChEBI" id="CHEBI:29105"/>
    </ligand>
</feature>
<protein>
    <submittedName>
        <fullName evidence="5">Phosphoheptose isomerase</fullName>
    </submittedName>
</protein>
<evidence type="ECO:0000256" key="2">
    <source>
        <dbReference type="ARBA" id="ARBA00022833"/>
    </source>
</evidence>
<keyword evidence="2 3" id="KW-0862">Zinc</keyword>
<organism evidence="5 6">
    <name type="scientific">Glacieibacterium frigidum</name>
    <dbReference type="NCBI Taxonomy" id="2593303"/>
    <lineage>
        <taxon>Bacteria</taxon>
        <taxon>Pseudomonadati</taxon>
        <taxon>Pseudomonadota</taxon>
        <taxon>Alphaproteobacteria</taxon>
        <taxon>Sphingomonadales</taxon>
        <taxon>Sphingosinicellaceae</taxon>
        <taxon>Glacieibacterium</taxon>
    </lineage>
</organism>
<dbReference type="GO" id="GO:0005975">
    <property type="term" value="P:carbohydrate metabolic process"/>
    <property type="evidence" value="ECO:0007669"/>
    <property type="project" value="InterPro"/>
</dbReference>
<accession>A0A552UIR0</accession>
<comment type="cofactor">
    <cofactor evidence="3">
        <name>Zn(2+)</name>
        <dbReference type="ChEBI" id="CHEBI:29105"/>
    </cofactor>
    <text evidence="3">Binds 1 zinc ion per subunit.</text>
</comment>